<evidence type="ECO:0000259" key="3">
    <source>
        <dbReference type="SMART" id="SM00409"/>
    </source>
</evidence>
<dbReference type="EMBL" id="CAXITT010000260">
    <property type="protein sequence ID" value="CAL1537382.1"/>
    <property type="molecule type" value="Genomic_DNA"/>
</dbReference>
<feature type="domain" description="Immunoglobulin" evidence="3">
    <location>
        <begin position="152"/>
        <end position="235"/>
    </location>
</feature>
<keyword evidence="2" id="KW-0812">Transmembrane</keyword>
<evidence type="ECO:0000313" key="5">
    <source>
        <dbReference type="Proteomes" id="UP001497497"/>
    </source>
</evidence>
<dbReference type="AlphaFoldDB" id="A0AAV2HTH1"/>
<dbReference type="InterPro" id="IPR013783">
    <property type="entry name" value="Ig-like_fold"/>
</dbReference>
<feature type="domain" description="Immunoglobulin" evidence="3">
    <location>
        <begin position="54"/>
        <end position="135"/>
    </location>
</feature>
<dbReference type="Gene3D" id="2.60.40.10">
    <property type="entry name" value="Immunoglobulins"/>
    <property type="match status" value="1"/>
</dbReference>
<proteinExistence type="predicted"/>
<accession>A0AAV2HTH1</accession>
<evidence type="ECO:0000256" key="2">
    <source>
        <dbReference type="SAM" id="Phobius"/>
    </source>
</evidence>
<sequence>MDCATIRFLIVAVILSHCTFFWLCEGSIHIKEFTMSVKETPSATNGTVYDLMDENPPTIKRNSAVTLTCSASSETVGYIIVSLKDKYNTTKAKINATIIQAVHKIFNIDCHQSGTYGCFAGNKMETTKTITRDIIVNCNGNENIIKMAIDQEHVTLRKGTENLTLQCSEKENISSLTLLKQRNAGSHLNYTEDSKIISYTFSKVECDDIGTYVCIANRSGELNRKIERYFHLSVNNCPPMIYKCNESDTEDVKISDSGNTLSVIFCMILSNKNRILAINYHGHWTQNNSCSNVTCLEYRRDGLSQFLYTINVTFKSRPSPKYGHLVFTVGSGYNFRTNNVNLTLDFNDTHGNEANPTTVPLSSSNSNNTTDSLLSPTRDRTPLILYVSLSIICIISLIPISFYLRYSYKAFISQRRHGLKDKSFKFDRIQTRRPRRYRSEKSIAYITVEPNQIQGNPGERNNNPNVFGRIQYTDIDFDKTRQFKIKSSQV</sequence>
<gene>
    <name evidence="4" type="ORF">GSLYS_00011295001</name>
</gene>
<feature type="transmembrane region" description="Helical" evidence="2">
    <location>
        <begin position="383"/>
        <end position="406"/>
    </location>
</feature>
<name>A0AAV2HTH1_LYMST</name>
<keyword evidence="5" id="KW-1185">Reference proteome</keyword>
<keyword evidence="2" id="KW-1133">Transmembrane helix</keyword>
<feature type="compositionally biased region" description="Low complexity" evidence="1">
    <location>
        <begin position="355"/>
        <end position="374"/>
    </location>
</feature>
<organism evidence="4 5">
    <name type="scientific">Lymnaea stagnalis</name>
    <name type="common">Great pond snail</name>
    <name type="synonym">Helix stagnalis</name>
    <dbReference type="NCBI Taxonomy" id="6523"/>
    <lineage>
        <taxon>Eukaryota</taxon>
        <taxon>Metazoa</taxon>
        <taxon>Spiralia</taxon>
        <taxon>Lophotrochozoa</taxon>
        <taxon>Mollusca</taxon>
        <taxon>Gastropoda</taxon>
        <taxon>Heterobranchia</taxon>
        <taxon>Euthyneura</taxon>
        <taxon>Panpulmonata</taxon>
        <taxon>Hygrophila</taxon>
        <taxon>Lymnaeoidea</taxon>
        <taxon>Lymnaeidae</taxon>
        <taxon>Lymnaea</taxon>
    </lineage>
</organism>
<evidence type="ECO:0000256" key="1">
    <source>
        <dbReference type="SAM" id="MobiDB-lite"/>
    </source>
</evidence>
<feature type="region of interest" description="Disordered" evidence="1">
    <location>
        <begin position="354"/>
        <end position="374"/>
    </location>
</feature>
<protein>
    <recommendedName>
        <fullName evidence="3">Immunoglobulin domain-containing protein</fullName>
    </recommendedName>
</protein>
<reference evidence="4 5" key="1">
    <citation type="submission" date="2024-04" db="EMBL/GenBank/DDBJ databases">
        <authorList>
            <consortium name="Genoscope - CEA"/>
            <person name="William W."/>
        </authorList>
    </citation>
    <scope>NUCLEOTIDE SEQUENCE [LARGE SCALE GENOMIC DNA]</scope>
</reference>
<dbReference type="InterPro" id="IPR003599">
    <property type="entry name" value="Ig_sub"/>
</dbReference>
<dbReference type="InterPro" id="IPR036179">
    <property type="entry name" value="Ig-like_dom_sf"/>
</dbReference>
<dbReference type="SUPFAM" id="SSF48726">
    <property type="entry name" value="Immunoglobulin"/>
    <property type="match status" value="2"/>
</dbReference>
<keyword evidence="2" id="KW-0472">Membrane</keyword>
<comment type="caution">
    <text evidence="4">The sequence shown here is derived from an EMBL/GenBank/DDBJ whole genome shotgun (WGS) entry which is preliminary data.</text>
</comment>
<dbReference type="Proteomes" id="UP001497497">
    <property type="component" value="Unassembled WGS sequence"/>
</dbReference>
<evidence type="ECO:0000313" key="4">
    <source>
        <dbReference type="EMBL" id="CAL1537382.1"/>
    </source>
</evidence>
<dbReference type="SMART" id="SM00409">
    <property type="entry name" value="IG"/>
    <property type="match status" value="2"/>
</dbReference>